<evidence type="ECO:0000256" key="5">
    <source>
        <dbReference type="ARBA" id="ARBA00023004"/>
    </source>
</evidence>
<evidence type="ECO:0000256" key="6">
    <source>
        <dbReference type="ARBA" id="ARBA00023014"/>
    </source>
</evidence>
<evidence type="ECO:0000256" key="1">
    <source>
        <dbReference type="ARBA" id="ARBA00022722"/>
    </source>
</evidence>
<dbReference type="GO" id="GO:0004527">
    <property type="term" value="F:exonuclease activity"/>
    <property type="evidence" value="ECO:0007669"/>
    <property type="project" value="UniProtKB-KW"/>
</dbReference>
<dbReference type="GO" id="GO:0051607">
    <property type="term" value="P:defense response to virus"/>
    <property type="evidence" value="ECO:0007669"/>
    <property type="project" value="UniProtKB-KW"/>
</dbReference>
<organism evidence="11">
    <name type="scientific">Thermodesulfobacterium geofontis</name>
    <dbReference type="NCBI Taxonomy" id="1295609"/>
    <lineage>
        <taxon>Bacteria</taxon>
        <taxon>Pseudomonadati</taxon>
        <taxon>Thermodesulfobacteriota</taxon>
        <taxon>Thermodesulfobacteria</taxon>
        <taxon>Thermodesulfobacteriales</taxon>
        <taxon>Thermodesulfobacteriaceae</taxon>
        <taxon>Thermodesulfobacterium</taxon>
    </lineage>
</organism>
<dbReference type="PANTHER" id="PTHR37168:SF1">
    <property type="entry name" value="CRISPR-ASSOCIATED EXONUCLEASE CAS4"/>
    <property type="match status" value="1"/>
</dbReference>
<evidence type="ECO:0000256" key="9">
    <source>
        <dbReference type="RuleBase" id="RU365022"/>
    </source>
</evidence>
<proteinExistence type="inferred from homology"/>
<feature type="domain" description="DUF83" evidence="10">
    <location>
        <begin position="7"/>
        <end position="165"/>
    </location>
</feature>
<keyword evidence="8 9" id="KW-0464">Manganese</keyword>
<comment type="similarity">
    <text evidence="9">Belongs to the CRISPR-associated exonuclease Cas4 family.</text>
</comment>
<dbReference type="NCBIfam" id="TIGR00372">
    <property type="entry name" value="cas4"/>
    <property type="match status" value="1"/>
</dbReference>
<evidence type="ECO:0000256" key="4">
    <source>
        <dbReference type="ARBA" id="ARBA00022839"/>
    </source>
</evidence>
<evidence type="ECO:0000256" key="3">
    <source>
        <dbReference type="ARBA" id="ARBA00022801"/>
    </source>
</evidence>
<keyword evidence="5 9" id="KW-0408">Iron</keyword>
<comment type="cofactor">
    <cofactor evidence="9">
        <name>Mg(2+)</name>
        <dbReference type="ChEBI" id="CHEBI:18420"/>
    </cofactor>
    <cofactor evidence="9">
        <name>Mn(2+)</name>
        <dbReference type="ChEBI" id="CHEBI:29035"/>
    </cofactor>
    <text evidence="9">Mg(2+) or Mn(2+) required for ssDNA cleavage activity.</text>
</comment>
<dbReference type="Gene3D" id="3.90.320.10">
    <property type="match status" value="1"/>
</dbReference>
<dbReference type="InterPro" id="IPR022765">
    <property type="entry name" value="Dna2/Cas4_DUF83"/>
</dbReference>
<dbReference type="EMBL" id="DSZN01000085">
    <property type="protein sequence ID" value="HGQ85695.1"/>
    <property type="molecule type" value="Genomic_DNA"/>
</dbReference>
<dbReference type="EC" id="3.1.12.1" evidence="9"/>
<evidence type="ECO:0000256" key="2">
    <source>
        <dbReference type="ARBA" id="ARBA00022723"/>
    </source>
</evidence>
<dbReference type="Pfam" id="PF01930">
    <property type="entry name" value="Cas_Cas4"/>
    <property type="match status" value="1"/>
</dbReference>
<keyword evidence="2 9" id="KW-0479">Metal-binding</keyword>
<evidence type="ECO:0000313" key="11">
    <source>
        <dbReference type="EMBL" id="HGQ85695.1"/>
    </source>
</evidence>
<protein>
    <recommendedName>
        <fullName evidence="9">CRISPR-associated exonuclease Cas4</fullName>
        <ecNumber evidence="9">3.1.12.1</ecNumber>
    </recommendedName>
</protein>
<sequence length="166" mass="19887">MLKESFTGTQIAYYVVCKRKLWLFSHQISFEKYFDYVELGKLIDEEAFKKEKYKDIELGDVKIDFIKTKDGIVVHEVKKSRKLEPAHIWQVKFYIYKLKKLGINCSSGIIHYPKLFKKIEVKFVEEDERIIENFKKEINQILNSPLPPTIQKPYCKNCSYYEFCYS</sequence>
<keyword evidence="1 9" id="KW-0540">Nuclease</keyword>
<dbReference type="InterPro" id="IPR011604">
    <property type="entry name" value="PDDEXK-like_dom_sf"/>
</dbReference>
<keyword evidence="3 9" id="KW-0378">Hydrolase</keyword>
<name>A0A7C4JRF3_9BACT</name>
<evidence type="ECO:0000256" key="8">
    <source>
        <dbReference type="ARBA" id="ARBA00023211"/>
    </source>
</evidence>
<comment type="cofactor">
    <cofactor evidence="9">
        <name>iron-sulfur cluster</name>
        <dbReference type="ChEBI" id="CHEBI:30408"/>
    </cofactor>
</comment>
<keyword evidence="7 9" id="KW-0051">Antiviral defense</keyword>
<dbReference type="GO" id="GO:0051536">
    <property type="term" value="F:iron-sulfur cluster binding"/>
    <property type="evidence" value="ECO:0007669"/>
    <property type="project" value="UniProtKB-KW"/>
</dbReference>
<gene>
    <name evidence="11" type="primary">cas4</name>
    <name evidence="11" type="ORF">ENT66_05030</name>
</gene>
<dbReference type="AlphaFoldDB" id="A0A7C4JRF3"/>
<keyword evidence="4 9" id="KW-0269">Exonuclease</keyword>
<accession>A0A7C4JRF3</accession>
<evidence type="ECO:0000256" key="7">
    <source>
        <dbReference type="ARBA" id="ARBA00023118"/>
    </source>
</evidence>
<comment type="function">
    <text evidence="9">CRISPR (clustered regularly interspaced short palindromic repeat) is an adaptive immune system that provides protection against mobile genetic elements (viruses, transposable elements and conjugative plasmids). CRISPR clusters contain sequences complementary to antecedent mobile elements and target invading nucleic acids. CRISPR clusters are transcribed and processed into CRISPR RNA (crRNA).</text>
</comment>
<dbReference type="PANTHER" id="PTHR37168">
    <property type="entry name" value="CRISPR-ASSOCIATED EXONUCLEASE CAS4"/>
    <property type="match status" value="1"/>
</dbReference>
<keyword evidence="6 9" id="KW-0411">Iron-sulfur</keyword>
<dbReference type="GO" id="GO:0046872">
    <property type="term" value="F:metal ion binding"/>
    <property type="evidence" value="ECO:0007669"/>
    <property type="project" value="UniProtKB-KW"/>
</dbReference>
<reference evidence="11" key="1">
    <citation type="journal article" date="2020" name="mSystems">
        <title>Genome- and Community-Level Interaction Insights into Carbon Utilization and Element Cycling Functions of Hydrothermarchaeota in Hydrothermal Sediment.</title>
        <authorList>
            <person name="Zhou Z."/>
            <person name="Liu Y."/>
            <person name="Xu W."/>
            <person name="Pan J."/>
            <person name="Luo Z.H."/>
            <person name="Li M."/>
        </authorList>
    </citation>
    <scope>NUCLEOTIDE SEQUENCE [LARGE SCALE GENOMIC DNA]</scope>
    <source>
        <strain evidence="11">SpSt-6</strain>
    </source>
</reference>
<evidence type="ECO:0000259" key="10">
    <source>
        <dbReference type="Pfam" id="PF01930"/>
    </source>
</evidence>
<dbReference type="InterPro" id="IPR013343">
    <property type="entry name" value="CRISPR-assoc_prot_Cas4"/>
</dbReference>
<comment type="caution">
    <text evidence="11">The sequence shown here is derived from an EMBL/GenBank/DDBJ whole genome shotgun (WGS) entry which is preliminary data.</text>
</comment>